<keyword evidence="3" id="KW-1185">Reference proteome</keyword>
<dbReference type="Gene3D" id="3.40.630.30">
    <property type="match status" value="1"/>
</dbReference>
<accession>A0ABW2ACP4</accession>
<dbReference type="GO" id="GO:0016746">
    <property type="term" value="F:acyltransferase activity"/>
    <property type="evidence" value="ECO:0007669"/>
    <property type="project" value="UniProtKB-KW"/>
</dbReference>
<dbReference type="Pfam" id="PF13523">
    <property type="entry name" value="Acetyltransf_8"/>
    <property type="match status" value="1"/>
</dbReference>
<gene>
    <name evidence="2" type="ORF">ACFQDH_04250</name>
</gene>
<comment type="caution">
    <text evidence="2">The sequence shown here is derived from an EMBL/GenBank/DDBJ whole genome shotgun (WGS) entry which is preliminary data.</text>
</comment>
<dbReference type="SUPFAM" id="SSF55729">
    <property type="entry name" value="Acyl-CoA N-acyltransferases (Nat)"/>
    <property type="match status" value="1"/>
</dbReference>
<proteinExistence type="predicted"/>
<evidence type="ECO:0000313" key="3">
    <source>
        <dbReference type="Proteomes" id="UP001596298"/>
    </source>
</evidence>
<keyword evidence="2" id="KW-0012">Acyltransferase</keyword>
<sequence>MTVGGSIVVRLADDSDAELISSWTRAAEVSQFWGGHEIPLDDVLAKYTGRRAPEVVSYVITESGQSVGYLQAWQGGERFGLDMFLSAEAQGRGIGSRTAHAMAVELTARGWTPLTVDPASDNARAIRAWRSAGFVPSGELGTDDGRTTQIMYFSAGEAAIQES</sequence>
<dbReference type="EC" id="2.3.-.-" evidence="2"/>
<dbReference type="PROSITE" id="PS51186">
    <property type="entry name" value="GNAT"/>
    <property type="match status" value="1"/>
</dbReference>
<organism evidence="2 3">
    <name type="scientific">Flexivirga alba</name>
    <dbReference type="NCBI Taxonomy" id="702742"/>
    <lineage>
        <taxon>Bacteria</taxon>
        <taxon>Bacillati</taxon>
        <taxon>Actinomycetota</taxon>
        <taxon>Actinomycetes</taxon>
        <taxon>Micrococcales</taxon>
        <taxon>Dermacoccaceae</taxon>
        <taxon>Flexivirga</taxon>
    </lineage>
</organism>
<keyword evidence="2" id="KW-0808">Transferase</keyword>
<evidence type="ECO:0000313" key="2">
    <source>
        <dbReference type="EMBL" id="MFC6704498.1"/>
    </source>
</evidence>
<name>A0ABW2ACP4_9MICO</name>
<dbReference type="Proteomes" id="UP001596298">
    <property type="component" value="Unassembled WGS sequence"/>
</dbReference>
<reference evidence="3" key="1">
    <citation type="journal article" date="2019" name="Int. J. Syst. Evol. Microbiol.">
        <title>The Global Catalogue of Microorganisms (GCM) 10K type strain sequencing project: providing services to taxonomists for standard genome sequencing and annotation.</title>
        <authorList>
            <consortium name="The Broad Institute Genomics Platform"/>
            <consortium name="The Broad Institute Genome Sequencing Center for Infectious Disease"/>
            <person name="Wu L."/>
            <person name="Ma J."/>
        </authorList>
    </citation>
    <scope>NUCLEOTIDE SEQUENCE [LARGE SCALE GENOMIC DNA]</scope>
    <source>
        <strain evidence="3">CCUG 58127</strain>
    </source>
</reference>
<feature type="domain" description="N-acetyltransferase" evidence="1">
    <location>
        <begin position="7"/>
        <end position="156"/>
    </location>
</feature>
<protein>
    <submittedName>
        <fullName evidence="2">GNAT family N-acetyltransferase</fullName>
        <ecNumber evidence="2">2.3.-.-</ecNumber>
    </submittedName>
</protein>
<dbReference type="InterPro" id="IPR000182">
    <property type="entry name" value="GNAT_dom"/>
</dbReference>
<dbReference type="RefSeq" id="WP_382398786.1">
    <property type="nucleotide sequence ID" value="NZ_JBHSWH010000001.1"/>
</dbReference>
<dbReference type="EMBL" id="JBHSWH010000001">
    <property type="protein sequence ID" value="MFC6704498.1"/>
    <property type="molecule type" value="Genomic_DNA"/>
</dbReference>
<evidence type="ECO:0000259" key="1">
    <source>
        <dbReference type="PROSITE" id="PS51186"/>
    </source>
</evidence>
<dbReference type="InterPro" id="IPR016181">
    <property type="entry name" value="Acyl_CoA_acyltransferase"/>
</dbReference>